<dbReference type="GO" id="GO:0031492">
    <property type="term" value="F:nucleosomal DNA binding"/>
    <property type="evidence" value="ECO:0007669"/>
    <property type="project" value="TreeGrafter"/>
</dbReference>
<sequence>MAKPTASVPKKNTTTSKPPSALPPYFEMITEAITTLKDRKGSSQPAIARFIEEKYKESSLPSSFKKVLSVQLKKFVKSERLVKCKNSYKISSTEKLELDVKGTQKNKGASKRALTTPEKKAAKKISEKGVQTKRLSQVKTPEALKKGKKEVKAGKMKRLSQVKTPDGFKKLKNSTPMKRKDLKAGSSSSSRARKKGGQPVGAVLATTSLSGRRENGDLTIFEEELWARFGPTECEDLHKAPLKTSAKETRQGGSVFALCLQTPEQENQLQVHEDMQP</sequence>
<comment type="caution">
    <text evidence="9">The sequence shown here is derived from an EMBL/GenBank/DDBJ whole genome shotgun (WGS) entry which is preliminary data.</text>
</comment>
<keyword evidence="3 6" id="KW-0158">Chromosome</keyword>
<dbReference type="SMART" id="SM00526">
    <property type="entry name" value="H15"/>
    <property type="match status" value="1"/>
</dbReference>
<dbReference type="Gene3D" id="1.10.10.10">
    <property type="entry name" value="Winged helix-like DNA-binding domain superfamily/Winged helix DNA-binding domain"/>
    <property type="match status" value="1"/>
</dbReference>
<proteinExistence type="inferred from homology"/>
<evidence type="ECO:0000259" key="8">
    <source>
        <dbReference type="PROSITE" id="PS51504"/>
    </source>
</evidence>
<dbReference type="GO" id="GO:0030261">
    <property type="term" value="P:chromosome condensation"/>
    <property type="evidence" value="ECO:0007669"/>
    <property type="project" value="TreeGrafter"/>
</dbReference>
<reference evidence="9" key="1">
    <citation type="submission" date="2018-10" db="EMBL/GenBank/DDBJ databases">
        <title>Population genomic analysis revealed the cold adaptation of white poplar.</title>
        <authorList>
            <person name="Liu Y.-J."/>
        </authorList>
    </citation>
    <scope>NUCLEOTIDE SEQUENCE [LARGE SCALE GENOMIC DNA]</scope>
    <source>
        <strain evidence="9">PAL-ZL1</strain>
    </source>
</reference>
<evidence type="ECO:0000256" key="4">
    <source>
        <dbReference type="ARBA" id="ARBA00023125"/>
    </source>
</evidence>
<protein>
    <submittedName>
        <fullName evidence="9">Histone H1-like</fullName>
    </submittedName>
</protein>
<comment type="similarity">
    <text evidence="6">Belongs to the histone H1/H5 family.</text>
</comment>
<keyword evidence="4 6" id="KW-0238">DNA-binding</keyword>
<dbReference type="EMBL" id="RCHU01001273">
    <property type="protein sequence ID" value="TKR59176.1"/>
    <property type="molecule type" value="Genomic_DNA"/>
</dbReference>
<dbReference type="Pfam" id="PF00538">
    <property type="entry name" value="Linker_histone"/>
    <property type="match status" value="1"/>
</dbReference>
<organism evidence="9">
    <name type="scientific">Populus alba</name>
    <name type="common">White poplar</name>
    <dbReference type="NCBI Taxonomy" id="43335"/>
    <lineage>
        <taxon>Eukaryota</taxon>
        <taxon>Viridiplantae</taxon>
        <taxon>Streptophyta</taxon>
        <taxon>Embryophyta</taxon>
        <taxon>Tracheophyta</taxon>
        <taxon>Spermatophyta</taxon>
        <taxon>Magnoliopsida</taxon>
        <taxon>eudicotyledons</taxon>
        <taxon>Gunneridae</taxon>
        <taxon>Pentapetalae</taxon>
        <taxon>rosids</taxon>
        <taxon>fabids</taxon>
        <taxon>Malpighiales</taxon>
        <taxon>Salicaceae</taxon>
        <taxon>Saliceae</taxon>
        <taxon>Populus</taxon>
    </lineage>
</organism>
<dbReference type="SUPFAM" id="SSF46785">
    <property type="entry name" value="Winged helix' DNA-binding domain"/>
    <property type="match status" value="1"/>
</dbReference>
<dbReference type="AlphaFoldDB" id="A0A4U5LT03"/>
<dbReference type="InterPro" id="IPR005819">
    <property type="entry name" value="H1/H5"/>
</dbReference>
<evidence type="ECO:0000256" key="5">
    <source>
        <dbReference type="ARBA" id="ARBA00023242"/>
    </source>
</evidence>
<accession>A0A4U5LT03</accession>
<feature type="compositionally biased region" description="Basic and acidic residues" evidence="7">
    <location>
        <begin position="142"/>
        <end position="153"/>
    </location>
</feature>
<feature type="region of interest" description="Disordered" evidence="7">
    <location>
        <begin position="102"/>
        <end position="209"/>
    </location>
</feature>
<evidence type="ECO:0000256" key="2">
    <source>
        <dbReference type="ARBA" id="ARBA00004286"/>
    </source>
</evidence>
<dbReference type="GO" id="GO:0045910">
    <property type="term" value="P:negative regulation of DNA recombination"/>
    <property type="evidence" value="ECO:0007669"/>
    <property type="project" value="TreeGrafter"/>
</dbReference>
<dbReference type="CDD" id="cd00073">
    <property type="entry name" value="H15"/>
    <property type="match status" value="1"/>
</dbReference>
<dbReference type="GO" id="GO:0000786">
    <property type="term" value="C:nucleosome"/>
    <property type="evidence" value="ECO:0007669"/>
    <property type="project" value="InterPro"/>
</dbReference>
<keyword evidence="5 6" id="KW-0539">Nucleus</keyword>
<dbReference type="GO" id="GO:0005634">
    <property type="term" value="C:nucleus"/>
    <property type="evidence" value="ECO:0007669"/>
    <property type="project" value="UniProtKB-SubCell"/>
</dbReference>
<dbReference type="GO" id="GO:0006334">
    <property type="term" value="P:nucleosome assembly"/>
    <property type="evidence" value="ECO:0007669"/>
    <property type="project" value="InterPro"/>
</dbReference>
<dbReference type="InterPro" id="IPR036388">
    <property type="entry name" value="WH-like_DNA-bd_sf"/>
</dbReference>
<gene>
    <name evidence="9" type="ORF">D5086_0000325230</name>
</gene>
<dbReference type="PANTHER" id="PTHR11467:SF130">
    <property type="entry name" value="HISTONE H1-LIKE ISOFORM X1"/>
    <property type="match status" value="1"/>
</dbReference>
<name>A0A4U5LT03_POPAL</name>
<comment type="subcellular location">
    <subcellularLocation>
        <location evidence="2">Chromosome</location>
    </subcellularLocation>
    <subcellularLocation>
        <location evidence="1 6">Nucleus</location>
    </subcellularLocation>
</comment>
<dbReference type="PROSITE" id="PS51504">
    <property type="entry name" value="H15"/>
    <property type="match status" value="1"/>
</dbReference>
<evidence type="ECO:0000256" key="6">
    <source>
        <dbReference type="RuleBase" id="RU003894"/>
    </source>
</evidence>
<dbReference type="GO" id="GO:0030527">
    <property type="term" value="F:structural constituent of chromatin"/>
    <property type="evidence" value="ECO:0007669"/>
    <property type="project" value="InterPro"/>
</dbReference>
<evidence type="ECO:0000313" key="9">
    <source>
        <dbReference type="EMBL" id="TKR59176.1"/>
    </source>
</evidence>
<dbReference type="PANTHER" id="PTHR11467">
    <property type="entry name" value="HISTONE H1"/>
    <property type="match status" value="1"/>
</dbReference>
<dbReference type="GO" id="GO:0003690">
    <property type="term" value="F:double-stranded DNA binding"/>
    <property type="evidence" value="ECO:0007669"/>
    <property type="project" value="TreeGrafter"/>
</dbReference>
<evidence type="ECO:0000256" key="7">
    <source>
        <dbReference type="SAM" id="MobiDB-lite"/>
    </source>
</evidence>
<feature type="region of interest" description="Disordered" evidence="7">
    <location>
        <begin position="1"/>
        <end position="23"/>
    </location>
</feature>
<dbReference type="PRINTS" id="PR00624">
    <property type="entry name" value="HISTONEH5"/>
</dbReference>
<dbReference type="InterPro" id="IPR036390">
    <property type="entry name" value="WH_DNA-bd_sf"/>
</dbReference>
<feature type="compositionally biased region" description="Basic and acidic residues" evidence="7">
    <location>
        <begin position="117"/>
        <end position="127"/>
    </location>
</feature>
<feature type="domain" description="H15" evidence="8">
    <location>
        <begin position="21"/>
        <end position="92"/>
    </location>
</feature>
<evidence type="ECO:0000256" key="1">
    <source>
        <dbReference type="ARBA" id="ARBA00004123"/>
    </source>
</evidence>
<dbReference type="InterPro" id="IPR005818">
    <property type="entry name" value="Histone_H1/H5_H15"/>
</dbReference>
<dbReference type="STRING" id="43335.A0A4U5LT03"/>
<evidence type="ECO:0000256" key="3">
    <source>
        <dbReference type="ARBA" id="ARBA00022454"/>
    </source>
</evidence>